<gene>
    <name evidence="2" type="ORF">LLE72_003920</name>
</gene>
<dbReference type="GO" id="GO:0016747">
    <property type="term" value="F:acyltransferase activity, transferring groups other than amino-acyl groups"/>
    <property type="evidence" value="ECO:0007669"/>
    <property type="project" value="InterPro"/>
</dbReference>
<evidence type="ECO:0000259" key="1">
    <source>
        <dbReference type="Pfam" id="PF00583"/>
    </source>
</evidence>
<feature type="domain" description="N-acetyltransferase" evidence="1">
    <location>
        <begin position="49"/>
        <end position="123"/>
    </location>
</feature>
<reference evidence="2" key="2">
    <citation type="submission" date="2024-01" db="EMBL/GenBank/DDBJ databases">
        <title>Long-read genome sequencing of X. campestris pv. papavericola.</title>
        <authorList>
            <person name="Hussain R.M.F."/>
            <person name="Greer S."/>
            <person name="Harrison J."/>
            <person name="Grant M."/>
            <person name="Vicente J."/>
            <person name="Studholme D.J."/>
        </authorList>
    </citation>
    <scope>NUCLEOTIDE SEQUENCE</scope>
    <source>
        <strain evidence="2">NCPPB 2970</strain>
    </source>
</reference>
<sequence length="130" mass="14653">MSSFKNSVEARELRILQSWNELEPYVESVQTASDSNKKSLGFLPASVFANHARRNQLFVAVDKISQKYLGHLLFDLKFPRATVLQMYSDPESRRRGVAGTLIAALKQLLSSHEFLSIKARVAEDLVDANE</sequence>
<dbReference type="InterPro" id="IPR016181">
    <property type="entry name" value="Acyl_CoA_acyltransferase"/>
</dbReference>
<protein>
    <submittedName>
        <fullName evidence="2">GNAT family N-acetyltransferase</fullName>
        <ecNumber evidence="2">2.3.1.-</ecNumber>
    </submittedName>
</protein>
<dbReference type="Proteomes" id="UP001297361">
    <property type="component" value="Unassembled WGS sequence"/>
</dbReference>
<keyword evidence="2" id="KW-0808">Transferase</keyword>
<keyword evidence="2" id="KW-0012">Acyltransferase</keyword>
<dbReference type="EC" id="2.3.1.-" evidence="2"/>
<dbReference type="Gene3D" id="3.40.630.30">
    <property type="match status" value="1"/>
</dbReference>
<dbReference type="InterPro" id="IPR000182">
    <property type="entry name" value="GNAT_dom"/>
</dbReference>
<dbReference type="Pfam" id="PF00583">
    <property type="entry name" value="Acetyltransf_1"/>
    <property type="match status" value="1"/>
</dbReference>
<dbReference type="RefSeq" id="WP_228427440.1">
    <property type="nucleotide sequence ID" value="NZ_JAJFNJ020000003.1"/>
</dbReference>
<reference evidence="2" key="1">
    <citation type="submission" date="2021-10" db="EMBL/GenBank/DDBJ databases">
        <authorList>
            <person name="Hussein R."/>
            <person name="Harrison J."/>
            <person name="Studholme D.J."/>
            <person name="Vicente J."/>
            <person name="Grant M."/>
        </authorList>
    </citation>
    <scope>NUCLEOTIDE SEQUENCE</scope>
    <source>
        <strain evidence="2">NCPPB 2970</strain>
    </source>
</reference>
<evidence type="ECO:0000313" key="3">
    <source>
        <dbReference type="Proteomes" id="UP001297361"/>
    </source>
</evidence>
<comment type="caution">
    <text evidence="2">The sequence shown here is derived from an EMBL/GenBank/DDBJ whole genome shotgun (WGS) entry which is preliminary data.</text>
</comment>
<dbReference type="SUPFAM" id="SSF55729">
    <property type="entry name" value="Acyl-CoA N-acyltransferases (Nat)"/>
    <property type="match status" value="1"/>
</dbReference>
<evidence type="ECO:0000313" key="2">
    <source>
        <dbReference type="EMBL" id="MEC3886929.1"/>
    </source>
</evidence>
<name>A0AAJ2X188_XANCA</name>
<accession>A0AAJ2X188</accession>
<dbReference type="AlphaFoldDB" id="A0AAJ2X188"/>
<dbReference type="EMBL" id="JAJFNJ020000003">
    <property type="protein sequence ID" value="MEC3886929.1"/>
    <property type="molecule type" value="Genomic_DNA"/>
</dbReference>
<organism evidence="2 3">
    <name type="scientific">Xanthomonas campestris pv. papavericola</name>
    <dbReference type="NCBI Taxonomy" id="487881"/>
    <lineage>
        <taxon>Bacteria</taxon>
        <taxon>Pseudomonadati</taxon>
        <taxon>Pseudomonadota</taxon>
        <taxon>Gammaproteobacteria</taxon>
        <taxon>Lysobacterales</taxon>
        <taxon>Lysobacteraceae</taxon>
        <taxon>Xanthomonas</taxon>
    </lineage>
</organism>
<proteinExistence type="predicted"/>